<evidence type="ECO:0000259" key="1">
    <source>
        <dbReference type="Pfam" id="PF24483"/>
    </source>
</evidence>
<evidence type="ECO:0000313" key="3">
    <source>
        <dbReference type="Proteomes" id="UP001412239"/>
    </source>
</evidence>
<evidence type="ECO:0000313" key="2">
    <source>
        <dbReference type="EMBL" id="CUS14146.1"/>
    </source>
</evidence>
<accession>A0A292Q2W0</accession>
<organism evidence="2 3">
    <name type="scientific">Tuber aestivum</name>
    <name type="common">summer truffle</name>
    <dbReference type="NCBI Taxonomy" id="59557"/>
    <lineage>
        <taxon>Eukaryota</taxon>
        <taxon>Fungi</taxon>
        <taxon>Dikarya</taxon>
        <taxon>Ascomycota</taxon>
        <taxon>Pezizomycotina</taxon>
        <taxon>Pezizomycetes</taxon>
        <taxon>Pezizales</taxon>
        <taxon>Tuberaceae</taxon>
        <taxon>Tuber</taxon>
    </lineage>
</organism>
<protein>
    <recommendedName>
        <fullName evidence="1">DUF7582 domain-containing protein</fullName>
    </recommendedName>
</protein>
<dbReference type="EMBL" id="LN890962">
    <property type="protein sequence ID" value="CUS14146.1"/>
    <property type="molecule type" value="Genomic_DNA"/>
</dbReference>
<keyword evidence="3" id="KW-1185">Reference proteome</keyword>
<dbReference type="Pfam" id="PF24483">
    <property type="entry name" value="DUF7582"/>
    <property type="match status" value="1"/>
</dbReference>
<feature type="domain" description="DUF7582" evidence="1">
    <location>
        <begin position="91"/>
        <end position="280"/>
    </location>
</feature>
<dbReference type="AlphaFoldDB" id="A0A292Q2W0"/>
<reference evidence="2" key="1">
    <citation type="submission" date="2015-10" db="EMBL/GenBank/DDBJ databases">
        <authorList>
            <person name="Regsiter A."/>
            <person name="william w."/>
        </authorList>
    </citation>
    <scope>NUCLEOTIDE SEQUENCE</scope>
    <source>
        <strain evidence="2">Montdore</strain>
    </source>
</reference>
<proteinExistence type="predicted"/>
<sequence>MRSGCDSGIYYILGCQPISSRQQHQHQQHQHHHPSHPDEHPSILDLVVFGLLVNDFGSFKRTNDGEATTERKELVMGQTPSSGFPIYHMEAHTVIKALEYISQKLCRKGIHVHLIVAGDALSCLLFKSRPTTHSISILQASALSPRSLSVLFDAVHRAQKKFGLTNDWVNTDLSRQVDSDYLDYVVHKSLLQNEIVFSSEGLTLVAVDLCFALKSKLESLTNKFTQKDIEDAVVLLRRLVVIYRGRPLTKGYIRMSYPRMEVSDQILLRLNELYEWQYHTRGVAGVHDEYMEWRREGIVDWSFGIEDLKRDLSACAPLEKGLYSWRDKPLPDTPYREDFAEIFTQQKVY</sequence>
<dbReference type="InterPro" id="IPR056004">
    <property type="entry name" value="DUF7582"/>
</dbReference>
<name>A0A292Q2W0_9PEZI</name>
<dbReference type="Proteomes" id="UP001412239">
    <property type="component" value="Unassembled WGS sequence"/>
</dbReference>
<gene>
    <name evidence="2" type="ORF">GSTUAT00001876001</name>
</gene>